<dbReference type="SUPFAM" id="SSF69179">
    <property type="entry name" value="Integrin domains"/>
    <property type="match status" value="1"/>
</dbReference>
<dbReference type="GO" id="GO:0008305">
    <property type="term" value="C:integrin complex"/>
    <property type="evidence" value="ECO:0007669"/>
    <property type="project" value="TreeGrafter"/>
</dbReference>
<feature type="transmembrane region" description="Helical" evidence="20">
    <location>
        <begin position="759"/>
        <end position="785"/>
    </location>
</feature>
<dbReference type="SUPFAM" id="SSF69687">
    <property type="entry name" value="Integrin beta tail domain"/>
    <property type="match status" value="1"/>
</dbReference>
<dbReference type="InterPro" id="IPR057243">
    <property type="entry name" value="Integrin_I-EGF_CS"/>
</dbReference>
<gene>
    <name evidence="26" type="primary">itgb2</name>
</gene>
<dbReference type="OrthoDB" id="410592at2759"/>
<feature type="disulfide bond" evidence="17">
    <location>
        <begin position="90"/>
        <end position="127"/>
    </location>
</feature>
<keyword evidence="9" id="KW-0106">Calcium</keyword>
<dbReference type="InterPro" id="IPR002369">
    <property type="entry name" value="Integrin_bsu_VWA"/>
</dbReference>
<dbReference type="InterPro" id="IPR057073">
    <property type="entry name" value="EGF_integrin_2"/>
</dbReference>
<dbReference type="GO" id="GO:0005178">
    <property type="term" value="F:integrin binding"/>
    <property type="evidence" value="ECO:0007669"/>
    <property type="project" value="TreeGrafter"/>
</dbReference>
<dbReference type="Gene3D" id="2.60.40.1510">
    <property type="entry name" value="ntegrin, alpha v. Chain A, domain 3"/>
    <property type="match status" value="1"/>
</dbReference>
<evidence type="ECO:0000256" key="20">
    <source>
        <dbReference type="SAM" id="Phobius"/>
    </source>
</evidence>
<feature type="disulfide bond" evidence="17">
    <location>
        <begin position="308"/>
        <end position="348"/>
    </location>
</feature>
<evidence type="ECO:0000256" key="7">
    <source>
        <dbReference type="ARBA" id="ARBA00022729"/>
    </source>
</evidence>
<feature type="disulfide bond" evidence="17">
    <location>
        <begin position="574"/>
        <end position="608"/>
    </location>
</feature>
<dbReference type="Proteomes" id="UP000694397">
    <property type="component" value="Chromosome 12"/>
</dbReference>
<evidence type="ECO:0000256" key="8">
    <source>
        <dbReference type="ARBA" id="ARBA00022737"/>
    </source>
</evidence>
<comment type="subcellular location">
    <subcellularLocation>
        <location evidence="1 18">Cell membrane</location>
        <topology evidence="1 18">Single-pass type I membrane protein</topology>
    </subcellularLocation>
</comment>
<evidence type="ECO:0000313" key="26">
    <source>
        <dbReference type="Ensembl" id="ENSSFOP00015025984.2"/>
    </source>
</evidence>
<accession>A0A8C9S0M6</accession>
<organism evidence="26 27">
    <name type="scientific">Scleropages formosus</name>
    <name type="common">Asian bonytongue</name>
    <name type="synonym">Osteoglossum formosum</name>
    <dbReference type="NCBI Taxonomy" id="113540"/>
    <lineage>
        <taxon>Eukaryota</taxon>
        <taxon>Metazoa</taxon>
        <taxon>Chordata</taxon>
        <taxon>Craniata</taxon>
        <taxon>Vertebrata</taxon>
        <taxon>Euteleostomi</taxon>
        <taxon>Actinopterygii</taxon>
        <taxon>Neopterygii</taxon>
        <taxon>Teleostei</taxon>
        <taxon>Osteoglossocephala</taxon>
        <taxon>Osteoglossomorpha</taxon>
        <taxon>Osteoglossiformes</taxon>
        <taxon>Osteoglossidae</taxon>
        <taxon>Scleropages</taxon>
    </lineage>
</organism>
<dbReference type="PROSITE" id="PS52047">
    <property type="entry name" value="I_EGF_2"/>
    <property type="match status" value="1"/>
</dbReference>
<dbReference type="Pfam" id="PF17205">
    <property type="entry name" value="PSI_integrin"/>
    <property type="match status" value="1"/>
</dbReference>
<dbReference type="GO" id="GO:0030593">
    <property type="term" value="P:neutrophil chemotaxis"/>
    <property type="evidence" value="ECO:0007669"/>
    <property type="project" value="TreeGrafter"/>
</dbReference>
<feature type="disulfide bond" evidence="17">
    <location>
        <begin position="654"/>
        <end position="699"/>
    </location>
</feature>
<dbReference type="FunFam" id="1.20.5.100:FF:000008">
    <property type="entry name" value="Integrin beta"/>
    <property type="match status" value="1"/>
</dbReference>
<dbReference type="InterPro" id="IPR012896">
    <property type="entry name" value="Integrin_bsu_tail"/>
</dbReference>
<protein>
    <recommendedName>
        <fullName evidence="18">Integrin beta</fullName>
    </recommendedName>
</protein>
<dbReference type="FunFam" id="2.10.25.10:FF:000036">
    <property type="entry name" value="Integrin beta"/>
    <property type="match status" value="1"/>
</dbReference>
<dbReference type="GO" id="GO:0007229">
    <property type="term" value="P:integrin-mediated signaling pathway"/>
    <property type="evidence" value="ECO:0007669"/>
    <property type="project" value="UniProtKB-KW"/>
</dbReference>
<feature type="disulfide bond" evidence="17">
    <location>
        <begin position="659"/>
        <end position="668"/>
    </location>
</feature>
<dbReference type="PROSITE" id="PS00243">
    <property type="entry name" value="I_EGF_1"/>
    <property type="match status" value="1"/>
</dbReference>
<keyword evidence="14 20" id="KW-0472">Membrane</keyword>
<keyword evidence="6" id="KW-0479">Metal-binding</keyword>
<dbReference type="InterPro" id="IPR033760">
    <property type="entry name" value="Integrin_beta_N"/>
</dbReference>
<keyword evidence="3" id="KW-1003">Cell membrane</keyword>
<dbReference type="Gene3D" id="2.10.25.10">
    <property type="entry name" value="Laminin"/>
    <property type="match status" value="4"/>
</dbReference>
<dbReference type="GO" id="GO:0019901">
    <property type="term" value="F:protein kinase binding"/>
    <property type="evidence" value="ECO:0007669"/>
    <property type="project" value="TreeGrafter"/>
</dbReference>
<feature type="disulfide bond" evidence="17">
    <location>
        <begin position="595"/>
        <end position="600"/>
    </location>
</feature>
<dbReference type="PIRSF" id="PIRSF002512">
    <property type="entry name" value="Integrin_B"/>
    <property type="match status" value="1"/>
</dbReference>
<keyword evidence="8" id="KW-0677">Repeat</keyword>
<keyword evidence="11 18" id="KW-0130">Cell adhesion</keyword>
<feature type="disulfide bond" evidence="17">
    <location>
        <begin position="533"/>
        <end position="542"/>
    </location>
</feature>
<reference evidence="26" key="3">
    <citation type="submission" date="2025-09" db="UniProtKB">
        <authorList>
            <consortium name="Ensembl"/>
        </authorList>
    </citation>
    <scope>IDENTIFICATION</scope>
</reference>
<dbReference type="InterPro" id="IPR036349">
    <property type="entry name" value="Integrin_bsu_tail_dom_sf"/>
</dbReference>
<feature type="disulfide bond" evidence="17">
    <location>
        <begin position="544"/>
        <end position="558"/>
    </location>
</feature>
<evidence type="ECO:0000256" key="1">
    <source>
        <dbReference type="ARBA" id="ARBA00004251"/>
    </source>
</evidence>
<dbReference type="InterPro" id="IPR036465">
    <property type="entry name" value="vWFA_dom_sf"/>
</dbReference>
<dbReference type="SMART" id="SM01241">
    <property type="entry name" value="Integrin_b_cyt"/>
    <property type="match status" value="1"/>
</dbReference>
<sequence>MAPWLCISAVILLMAGEDGESKHPSESCSVTSQLELCARFVPPKTSSSRCSRTCRAVRGETLPHVPTSLCPAVLSKEECPKTVVTSCKDCIRTGPFCAWCKKLNFTKQGEPDATRCDTTEALRSRGCENDDIVSPASSYTKLSDRPLSRGSGQNEDPVQLQPQAVRLNLRPGKPVSLRFRFRRVEDYPVDLYYLMDLSYSMKDDLENVKSLGKDLMKALGQITKRARIGFGSFVDKVALPFTNTNPAKVQKPCPEDERVCQPAFGYQHVLSLTDQAEEFNQIVSMQSISGNLDSPEGGLDAIMQAAVCGNKIGWGDSTRLLVFATDDGFHMAGDGKLAAILEPNDGQCHLDKSIYSKSSEMDYPSVGQLAQKLAENNIQPIFAVTQNVAPVYQKLKEMIPKSEVGVLSKNSDNVVRLIETAYKSLSSNVIVTHENLPEDIKVTYTSNCENGGVPGPRGVCNNVGIGKEVEFVVTVTADKCTKEQSFQIGPLGFREKMNITVVTECECVCRDPLNKNDPACGGQGQVTCGTCVCNKDFVGQRCECRMGDKNERDLREACRFNNGSVCSNLGDCVCGLCQCHAGEDGRNIYGRFCECDDRSCPLHHNRLCGGNGKCDCGKCLCHQGYDGEACDCKKSDEACRKGTSVCSGRGNCTCNICHCLPGYKRPFCEECPGCPSPCGKIASCVECLGFNSGPLKENCNSMCSKVKHKVVEALTDKKPCRWKRSDNCWMIYSVKELDGIDNYDVTIQKKLECPKPPDLAAIIGGSFAGVALIGLLLLLILKGIIHMKDLKEFRRFENEKKKAKWTNADNPLFKTATTTVQNPNFSGD</sequence>
<feature type="disulfide bond" evidence="17">
    <location>
        <begin position="621"/>
        <end position="630"/>
    </location>
</feature>
<evidence type="ECO:0000259" key="22">
    <source>
        <dbReference type="SMART" id="SM00187"/>
    </source>
</evidence>
<evidence type="ECO:0000256" key="10">
    <source>
        <dbReference type="ARBA" id="ARBA00022842"/>
    </source>
</evidence>
<reference evidence="26" key="2">
    <citation type="submission" date="2025-08" db="UniProtKB">
        <authorList>
            <consortium name="Ensembl"/>
        </authorList>
    </citation>
    <scope>IDENTIFICATION</scope>
</reference>
<dbReference type="PANTHER" id="PTHR10082">
    <property type="entry name" value="INTEGRIN BETA SUBUNIT"/>
    <property type="match status" value="1"/>
</dbReference>
<keyword evidence="15 17" id="KW-1015">Disulfide bond</keyword>
<feature type="disulfide bond" evidence="17">
    <location>
        <begin position="579"/>
        <end position="593"/>
    </location>
</feature>
<dbReference type="InterPro" id="IPR016201">
    <property type="entry name" value="PSI"/>
</dbReference>
<evidence type="ECO:0000256" key="4">
    <source>
        <dbReference type="ARBA" id="ARBA00022536"/>
    </source>
</evidence>
<evidence type="ECO:0000259" key="24">
    <source>
        <dbReference type="SMART" id="SM01241"/>
    </source>
</evidence>
<dbReference type="GeneTree" id="ENSGT01150000286983"/>
<evidence type="ECO:0000256" key="3">
    <source>
        <dbReference type="ARBA" id="ARBA00022475"/>
    </source>
</evidence>
<dbReference type="AlphaFoldDB" id="A0A8C9S0M6"/>
<feature type="region of interest" description="Disordered" evidence="19">
    <location>
        <begin position="129"/>
        <end position="156"/>
    </location>
</feature>
<feature type="disulfide bond" evidence="17">
    <location>
        <begin position="448"/>
        <end position="460"/>
    </location>
</feature>
<dbReference type="FunFam" id="3.40.50.410:FF:000002">
    <property type="entry name" value="Integrin beta"/>
    <property type="match status" value="1"/>
</dbReference>
<dbReference type="Pfam" id="PF08725">
    <property type="entry name" value="Integrin_b_cyt"/>
    <property type="match status" value="1"/>
</dbReference>
<dbReference type="Ensembl" id="ENSSFOT00015026274.2">
    <property type="protein sequence ID" value="ENSSFOP00015025984.2"/>
    <property type="gene ID" value="ENSSFOG00015016688.2"/>
</dbReference>
<feature type="disulfide bond" evidence="17">
    <location>
        <begin position="652"/>
        <end position="657"/>
    </location>
</feature>
<dbReference type="InterPro" id="IPR032695">
    <property type="entry name" value="Integrin_dom_sf"/>
</dbReference>
<keyword evidence="16" id="KW-0325">Glycoprotein</keyword>
<dbReference type="GO" id="GO:0046872">
    <property type="term" value="F:metal ion binding"/>
    <property type="evidence" value="ECO:0007669"/>
    <property type="project" value="UniProtKB-KW"/>
</dbReference>
<dbReference type="Gene3D" id="3.30.1680.10">
    <property type="entry name" value="ligand-binding face of the semaphorins, domain 2"/>
    <property type="match status" value="1"/>
</dbReference>
<keyword evidence="10" id="KW-0460">Magnesium</keyword>
<feature type="disulfide bond" evidence="17">
    <location>
        <begin position="671"/>
        <end position="674"/>
    </location>
</feature>
<evidence type="ECO:0000256" key="6">
    <source>
        <dbReference type="ARBA" id="ARBA00022723"/>
    </source>
</evidence>
<reference evidence="26 27" key="1">
    <citation type="submission" date="2019-04" db="EMBL/GenBank/DDBJ databases">
        <authorList>
            <consortium name="Wellcome Sanger Institute Data Sharing"/>
        </authorList>
    </citation>
    <scope>NUCLEOTIDE SEQUENCE [LARGE SCALE GENOMIC DNA]</scope>
</reference>
<proteinExistence type="inferred from homology"/>
<feature type="disulfide bond" evidence="17">
    <location>
        <begin position="100"/>
        <end position="116"/>
    </location>
</feature>
<dbReference type="Pfam" id="PF07965">
    <property type="entry name" value="Integrin_B_tail"/>
    <property type="match status" value="1"/>
</dbReference>
<dbReference type="Gene3D" id="1.20.5.100">
    <property type="entry name" value="Cytochrome c1, transmembrane anchor, C-terminal"/>
    <property type="match status" value="1"/>
</dbReference>
<dbReference type="Gene3D" id="4.10.1240.30">
    <property type="match status" value="1"/>
</dbReference>
<feature type="signal peptide" evidence="21">
    <location>
        <begin position="1"/>
        <end position="21"/>
    </location>
</feature>
<evidence type="ECO:0000256" key="2">
    <source>
        <dbReference type="ARBA" id="ARBA00007449"/>
    </source>
</evidence>
<dbReference type="SUPFAM" id="SSF57196">
    <property type="entry name" value="EGF/Laminin"/>
    <property type="match status" value="1"/>
</dbReference>
<feature type="disulfide bond" evidence="17">
    <location>
        <begin position="616"/>
        <end position="646"/>
    </location>
</feature>
<dbReference type="SUPFAM" id="SSF53300">
    <property type="entry name" value="vWA-like"/>
    <property type="match status" value="1"/>
</dbReference>
<keyword evidence="13 18" id="KW-0401">Integrin</keyword>
<evidence type="ECO:0000256" key="21">
    <source>
        <dbReference type="SAM" id="SignalP"/>
    </source>
</evidence>
<dbReference type="PANTHER" id="PTHR10082:SF15">
    <property type="entry name" value="INTEGRIN BETA-2"/>
    <property type="match status" value="1"/>
</dbReference>
<feature type="disulfide bond" evidence="17">
    <location>
        <begin position="87"/>
        <end position="97"/>
    </location>
</feature>
<feature type="disulfide bond" evidence="17">
    <location>
        <begin position="505"/>
        <end position="509"/>
    </location>
</feature>
<evidence type="ECO:0000256" key="9">
    <source>
        <dbReference type="ARBA" id="ARBA00022837"/>
    </source>
</evidence>
<feature type="disulfide bond" evidence="17">
    <location>
        <begin position="572"/>
        <end position="577"/>
    </location>
</feature>
<evidence type="ECO:0000256" key="5">
    <source>
        <dbReference type="ARBA" id="ARBA00022692"/>
    </source>
</evidence>
<evidence type="ECO:0000256" key="11">
    <source>
        <dbReference type="ARBA" id="ARBA00022889"/>
    </source>
</evidence>
<evidence type="ECO:0000256" key="14">
    <source>
        <dbReference type="ARBA" id="ARBA00023136"/>
    </source>
</evidence>
<feature type="chain" id="PRO_5034043171" description="Integrin beta" evidence="21">
    <location>
        <begin position="22"/>
        <end position="828"/>
    </location>
</feature>
<dbReference type="Gene3D" id="3.40.50.410">
    <property type="entry name" value="von Willebrand factor, type A domain"/>
    <property type="match status" value="1"/>
</dbReference>
<comment type="similarity">
    <text evidence="2 18">Belongs to the integrin beta chain family.</text>
</comment>
<feature type="disulfide bond" evidence="17">
    <location>
        <begin position="678"/>
        <end position="687"/>
    </location>
</feature>
<dbReference type="GO" id="GO:0007159">
    <property type="term" value="P:leukocyte cell-cell adhesion"/>
    <property type="evidence" value="ECO:0007669"/>
    <property type="project" value="TreeGrafter"/>
</dbReference>
<evidence type="ECO:0000259" key="25">
    <source>
        <dbReference type="SMART" id="SM01242"/>
    </source>
</evidence>
<dbReference type="GO" id="GO:0005925">
    <property type="term" value="C:focal adhesion"/>
    <property type="evidence" value="ECO:0007669"/>
    <property type="project" value="TreeGrafter"/>
</dbReference>
<keyword evidence="7 21" id="KW-0732">Signal</keyword>
<dbReference type="InterPro" id="IPR014836">
    <property type="entry name" value="Integrin_bsu_cyt_dom"/>
</dbReference>
<dbReference type="GO" id="GO:0007160">
    <property type="term" value="P:cell-matrix adhesion"/>
    <property type="evidence" value="ECO:0007669"/>
    <property type="project" value="TreeGrafter"/>
</dbReference>
<evidence type="ECO:0000256" key="15">
    <source>
        <dbReference type="ARBA" id="ARBA00023157"/>
    </source>
</evidence>
<keyword evidence="27" id="KW-1185">Reference proteome</keyword>
<dbReference type="GO" id="GO:0001540">
    <property type="term" value="F:amyloid-beta binding"/>
    <property type="evidence" value="ECO:0007669"/>
    <property type="project" value="TreeGrafter"/>
</dbReference>
<keyword evidence="12 20" id="KW-1133">Transmembrane helix</keyword>
<evidence type="ECO:0000313" key="27">
    <source>
        <dbReference type="Proteomes" id="UP000694397"/>
    </source>
</evidence>
<feature type="disulfide bond" evidence="17">
    <location>
        <begin position="614"/>
        <end position="619"/>
    </location>
</feature>
<feature type="disulfide bond" evidence="17">
    <location>
        <begin position="253"/>
        <end position="260"/>
    </location>
</feature>
<dbReference type="InterPro" id="IPR015812">
    <property type="entry name" value="Integrin_bsu"/>
</dbReference>
<evidence type="ECO:0000256" key="13">
    <source>
        <dbReference type="ARBA" id="ARBA00023037"/>
    </source>
</evidence>
<dbReference type="SMART" id="SM00187">
    <property type="entry name" value="INB"/>
    <property type="match status" value="1"/>
</dbReference>
<feature type="disulfide bond" evidence="17">
    <location>
        <begin position="684"/>
        <end position="753"/>
    </location>
</feature>
<dbReference type="SMART" id="SM01242">
    <property type="entry name" value="Integrin_B_tail"/>
    <property type="match status" value="1"/>
</dbReference>
<evidence type="ECO:0000256" key="17">
    <source>
        <dbReference type="PIRSR" id="PIRSR002512-1"/>
    </source>
</evidence>
<evidence type="ECO:0000259" key="23">
    <source>
        <dbReference type="SMART" id="SM00423"/>
    </source>
</evidence>
<name>A0A8C9S0M6_SCLFO</name>
<evidence type="ECO:0000256" key="12">
    <source>
        <dbReference type="ARBA" id="ARBA00022989"/>
    </source>
</evidence>
<evidence type="ECO:0000256" key="19">
    <source>
        <dbReference type="SAM" id="MobiDB-lite"/>
    </source>
</evidence>
<dbReference type="GO" id="GO:0009986">
    <property type="term" value="C:cell surface"/>
    <property type="evidence" value="ECO:0007669"/>
    <property type="project" value="TreeGrafter"/>
</dbReference>
<keyword evidence="4" id="KW-0245">EGF-like domain</keyword>
<feature type="domain" description="Integrin beta subunit tail" evidence="25">
    <location>
        <begin position="678"/>
        <end position="758"/>
    </location>
</feature>
<feature type="domain" description="Integrin beta subunit cytoplasmic" evidence="24">
    <location>
        <begin position="782"/>
        <end position="828"/>
    </location>
</feature>
<feature type="domain" description="Integrin beta subunit VWA" evidence="22">
    <location>
        <begin position="86"/>
        <end position="507"/>
    </location>
</feature>
<feature type="disulfide bond" evidence="17">
    <location>
        <begin position="703"/>
        <end position="728"/>
    </location>
</feature>
<feature type="domain" description="PSI" evidence="23">
    <location>
        <begin position="78"/>
        <end position="128"/>
    </location>
</feature>
<evidence type="ECO:0000256" key="16">
    <source>
        <dbReference type="ARBA" id="ARBA00023180"/>
    </source>
</evidence>
<dbReference type="Pfam" id="PF23105">
    <property type="entry name" value="EGF_integrin"/>
    <property type="match status" value="1"/>
</dbReference>
<keyword evidence="5 18" id="KW-0812">Transmembrane</keyword>
<dbReference type="Pfam" id="PF00362">
    <property type="entry name" value="Integrin_beta"/>
    <property type="match status" value="1"/>
</dbReference>
<feature type="disulfide bond" evidence="17">
    <location>
        <begin position="528"/>
        <end position="566"/>
    </location>
</feature>
<dbReference type="PRINTS" id="PR01186">
    <property type="entry name" value="INTEGRINB"/>
</dbReference>
<dbReference type="SUPFAM" id="SSF103575">
    <property type="entry name" value="Plexin repeat"/>
    <property type="match status" value="1"/>
</dbReference>
<dbReference type="SMART" id="SM00423">
    <property type="entry name" value="PSI"/>
    <property type="match status" value="1"/>
</dbReference>
<evidence type="ECO:0000256" key="18">
    <source>
        <dbReference type="RuleBase" id="RU000633"/>
    </source>
</evidence>
<dbReference type="GO" id="GO:0033627">
    <property type="term" value="P:cell adhesion mediated by integrin"/>
    <property type="evidence" value="ECO:0007669"/>
    <property type="project" value="TreeGrafter"/>
</dbReference>